<keyword evidence="2" id="KW-1133">Transmembrane helix</keyword>
<dbReference type="Proteomes" id="UP000163076">
    <property type="component" value="Segment"/>
</dbReference>
<feature type="transmembrane region" description="Helical" evidence="2">
    <location>
        <begin position="29"/>
        <end position="52"/>
    </location>
</feature>
<evidence type="ECO:0000313" key="3">
    <source>
        <dbReference type="EMBL" id="AIU39474.1"/>
    </source>
</evidence>
<feature type="region of interest" description="Disordered" evidence="1">
    <location>
        <begin position="1"/>
        <end position="25"/>
    </location>
</feature>
<dbReference type="EMBL" id="KM924294">
    <property type="protein sequence ID" value="AIU39474.1"/>
    <property type="molecule type" value="Genomic_DNA"/>
</dbReference>
<evidence type="ECO:0000256" key="1">
    <source>
        <dbReference type="SAM" id="MobiDB-lite"/>
    </source>
</evidence>
<proteinExistence type="predicted"/>
<reference evidence="3 4" key="1">
    <citation type="journal article" date="2015" name="Genome Announc.">
        <title>Genome sequences of equid herpesviruses 2 and 5.</title>
        <authorList>
            <person name="Wilkie G.S."/>
            <person name="Kerr K."/>
            <person name="Stewart J.P."/>
            <person name="Studdert M.J."/>
            <person name="Davison A.J."/>
        </authorList>
    </citation>
    <scope>NUCLEOTIDE SEQUENCE [LARGE SCALE GENOMIC DNA]</scope>
    <source>
        <strain evidence="3">G9/92</strain>
    </source>
</reference>
<name>A0A0B4Q678_9GAMA</name>
<protein>
    <submittedName>
        <fullName evidence="3">Envelope glycoprotein 150</fullName>
    </submittedName>
</protein>
<evidence type="ECO:0000313" key="4">
    <source>
        <dbReference type="Proteomes" id="UP000163076"/>
    </source>
</evidence>
<keyword evidence="2" id="KW-0472">Membrane</keyword>
<accession>A0A0B4Q678</accession>
<dbReference type="GO" id="GO:0019031">
    <property type="term" value="C:viral envelope"/>
    <property type="evidence" value="ECO:0007669"/>
    <property type="project" value="UniProtKB-KW"/>
</dbReference>
<feature type="compositionally biased region" description="Low complexity" evidence="1">
    <location>
        <begin position="1"/>
        <end position="21"/>
    </location>
</feature>
<organism evidence="3 4">
    <name type="scientific">Equid gammaherpesvirus 2</name>
    <name type="common">Equine herpesvirus 2</name>
    <dbReference type="NCBI Taxonomy" id="12657"/>
    <lineage>
        <taxon>Viruses</taxon>
        <taxon>Duplodnaviria</taxon>
        <taxon>Heunggongvirae</taxon>
        <taxon>Peploviricota</taxon>
        <taxon>Herviviricetes</taxon>
        <taxon>Herpesvirales</taxon>
        <taxon>Orthoherpesviridae</taxon>
        <taxon>Gammaherpesvirinae</taxon>
        <taxon>Percavirus</taxon>
        <taxon>Percavirus equidgamma2</taxon>
    </lineage>
</organism>
<gene>
    <name evidence="3" type="primary">ORF28</name>
</gene>
<evidence type="ECO:0000256" key="2">
    <source>
        <dbReference type="SAM" id="Phobius"/>
    </source>
</evidence>
<keyword evidence="3" id="KW-0261">Viral envelope protein</keyword>
<keyword evidence="2" id="KW-0812">Transmembrane</keyword>
<sequence length="97" mass="10651">MTTSPTTISTTTAATTTTTTPGKGDSPMVYIEAMLFSMLVLILLIIVCAGYVHVKNLYYRSRYGVTAIYQQVEAECRGVSLGRSVDEPPYQSIYMPD</sequence>
<keyword evidence="3" id="KW-0946">Virion</keyword>